<name>D1CB56_THET1</name>
<evidence type="ECO:0000313" key="5">
    <source>
        <dbReference type="Proteomes" id="UP000000323"/>
    </source>
</evidence>
<sequence length="385" mass="43718">MSEHIIGIILNGVTGRMGARQHLERSIVAIMKDGGILLPSGNRIVIDPLLVGRNPNKLRQLAETYGIPKWTTDLDCALSDPNYQIYFDSQTTALRVPALTKAINAGKHVYCEKPVALDLSSALELAKLARIRGVKNGVVQDKLFLPGFRKLRRVIDSEELGRLLAVRADFGYWVFERGDEGGLQRPSWNYRREDGGGIILDMFCHWRYLLDNLFGNVISVCCIGAIHIPERYDEFDRKYQCTAEDAAYALFQLEGNVIAQFNSSWATRVRREDLFVLQVDGTDGSAVATLRDCWVQPSSATPRAIWDPDSPHREDYFSGWLLLPDRAKPDNAFRLQWEMFIKHVVADTPFPWDLLEGAKGVQLAELAMLSWRERRWIDVPPLNEF</sequence>
<proteinExistence type="predicted"/>
<evidence type="ECO:0000259" key="3">
    <source>
        <dbReference type="Pfam" id="PF22725"/>
    </source>
</evidence>
<evidence type="ECO:0000259" key="2">
    <source>
        <dbReference type="Pfam" id="PF01408"/>
    </source>
</evidence>
<dbReference type="Gene3D" id="3.40.50.720">
    <property type="entry name" value="NAD(P)-binding Rossmann-like Domain"/>
    <property type="match status" value="1"/>
</dbReference>
<dbReference type="Pfam" id="PF22725">
    <property type="entry name" value="GFO_IDH_MocA_C3"/>
    <property type="match status" value="1"/>
</dbReference>
<organism evidence="4 5">
    <name type="scientific">Thermobaculum terrenum (strain ATCC BAA-798 / CCMEE 7001 / YNP1)</name>
    <dbReference type="NCBI Taxonomy" id="525904"/>
    <lineage>
        <taxon>Bacteria</taxon>
        <taxon>Bacillati</taxon>
        <taxon>Chloroflexota</taxon>
        <taxon>Chloroflexia</taxon>
        <taxon>Candidatus Thermobaculales</taxon>
        <taxon>Candidatus Thermobaculaceae</taxon>
        <taxon>Thermobaculum</taxon>
    </lineage>
</organism>
<keyword evidence="5" id="KW-1185">Reference proteome</keyword>
<dbReference type="InterPro" id="IPR050463">
    <property type="entry name" value="Gfo/Idh/MocA_oxidrdct_glycsds"/>
</dbReference>
<dbReference type="Gene3D" id="3.30.360.10">
    <property type="entry name" value="Dihydrodipicolinate Reductase, domain 2"/>
    <property type="match status" value="1"/>
</dbReference>
<dbReference type="SUPFAM" id="SSF51735">
    <property type="entry name" value="NAD(P)-binding Rossmann-fold domains"/>
    <property type="match status" value="1"/>
</dbReference>
<dbReference type="Pfam" id="PF01408">
    <property type="entry name" value="GFO_IDH_MocA"/>
    <property type="match status" value="1"/>
</dbReference>
<dbReference type="Proteomes" id="UP000000323">
    <property type="component" value="Chromosome 1"/>
</dbReference>
<accession>D1CB56</accession>
<feature type="domain" description="Gfo/Idh/MocA-like oxidoreductase N-terminal" evidence="2">
    <location>
        <begin position="50"/>
        <end position="135"/>
    </location>
</feature>
<feature type="domain" description="GFO/IDH/MocA-like oxidoreductase" evidence="3">
    <location>
        <begin position="148"/>
        <end position="286"/>
    </location>
</feature>
<dbReference type="InterPro" id="IPR036291">
    <property type="entry name" value="NAD(P)-bd_dom_sf"/>
</dbReference>
<dbReference type="KEGG" id="ttr:Tter_1105"/>
<dbReference type="SUPFAM" id="SSF55347">
    <property type="entry name" value="Glyceraldehyde-3-phosphate dehydrogenase-like, C-terminal domain"/>
    <property type="match status" value="1"/>
</dbReference>
<dbReference type="PANTHER" id="PTHR43818:SF11">
    <property type="entry name" value="BCDNA.GH03377"/>
    <property type="match status" value="1"/>
</dbReference>
<dbReference type="InterPro" id="IPR000683">
    <property type="entry name" value="Gfo/Idh/MocA-like_OxRdtase_N"/>
</dbReference>
<dbReference type="HOGENOM" id="CLU_060076_0_0_0"/>
<dbReference type="PANTHER" id="PTHR43818">
    <property type="entry name" value="BCDNA.GH03377"/>
    <property type="match status" value="1"/>
</dbReference>
<dbReference type="GO" id="GO:0000166">
    <property type="term" value="F:nucleotide binding"/>
    <property type="evidence" value="ECO:0007669"/>
    <property type="project" value="InterPro"/>
</dbReference>
<dbReference type="OrthoDB" id="9801953at2"/>
<dbReference type="eggNOG" id="COG0673">
    <property type="taxonomic scope" value="Bacteria"/>
</dbReference>
<dbReference type="InterPro" id="IPR055170">
    <property type="entry name" value="GFO_IDH_MocA-like_dom"/>
</dbReference>
<dbReference type="GO" id="GO:0016491">
    <property type="term" value="F:oxidoreductase activity"/>
    <property type="evidence" value="ECO:0007669"/>
    <property type="project" value="UniProtKB-KW"/>
</dbReference>
<evidence type="ECO:0000256" key="1">
    <source>
        <dbReference type="ARBA" id="ARBA00023002"/>
    </source>
</evidence>
<dbReference type="AlphaFoldDB" id="D1CB56"/>
<protein>
    <submittedName>
        <fullName evidence="4">Oxidoreductase domain protein</fullName>
    </submittedName>
</protein>
<dbReference type="RefSeq" id="WP_012875056.1">
    <property type="nucleotide sequence ID" value="NC_013525.1"/>
</dbReference>
<dbReference type="STRING" id="525904.Tter_1105"/>
<evidence type="ECO:0000313" key="4">
    <source>
        <dbReference type="EMBL" id="ACZ42021.1"/>
    </source>
</evidence>
<reference evidence="5" key="1">
    <citation type="journal article" date="2010" name="Stand. Genomic Sci.">
        <title>Complete genome sequence of 'Thermobaculum terrenum' type strain (YNP1).</title>
        <authorList>
            <person name="Kiss H."/>
            <person name="Cleland D."/>
            <person name="Lapidus A."/>
            <person name="Lucas S."/>
            <person name="Glavina Del Rio T."/>
            <person name="Nolan M."/>
            <person name="Tice H."/>
            <person name="Han C."/>
            <person name="Goodwin L."/>
            <person name="Pitluck S."/>
            <person name="Liolios K."/>
            <person name="Ivanova N."/>
            <person name="Mavromatis K."/>
            <person name="Ovchinnikova G."/>
            <person name="Pati A."/>
            <person name="Chen A."/>
            <person name="Palaniappan K."/>
            <person name="Land M."/>
            <person name="Hauser L."/>
            <person name="Chang Y."/>
            <person name="Jeffries C."/>
            <person name="Lu M."/>
            <person name="Brettin T."/>
            <person name="Detter J."/>
            <person name="Goker M."/>
            <person name="Tindall B."/>
            <person name="Beck B."/>
            <person name="McDermott T."/>
            <person name="Woyke T."/>
            <person name="Bristow J."/>
            <person name="Eisen J."/>
            <person name="Markowitz V."/>
            <person name="Hugenholtz P."/>
            <person name="Kyrpides N."/>
            <person name="Klenk H."/>
            <person name="Cheng J."/>
        </authorList>
    </citation>
    <scope>NUCLEOTIDE SEQUENCE [LARGE SCALE GENOMIC DNA]</scope>
    <source>
        <strain evidence="5">ATCC BAA-798 / YNP1</strain>
    </source>
</reference>
<keyword evidence="1" id="KW-0560">Oxidoreductase</keyword>
<dbReference type="EMBL" id="CP001825">
    <property type="protein sequence ID" value="ACZ42021.1"/>
    <property type="molecule type" value="Genomic_DNA"/>
</dbReference>
<gene>
    <name evidence="4" type="ordered locus">Tter_1105</name>
</gene>